<dbReference type="OrthoDB" id="408373at2759"/>
<dbReference type="Proteomes" id="UP000314294">
    <property type="component" value="Unassembled WGS sequence"/>
</dbReference>
<protein>
    <submittedName>
        <fullName evidence="1">Uncharacterized protein</fullName>
    </submittedName>
</protein>
<keyword evidence="2" id="KW-1185">Reference proteome</keyword>
<gene>
    <name evidence="1" type="ORF">EYF80_006658</name>
</gene>
<accession>A0A4Z2IZ40</accession>
<dbReference type="EMBL" id="SRLO01000035">
    <property type="protein sequence ID" value="TNN83051.1"/>
    <property type="molecule type" value="Genomic_DNA"/>
</dbReference>
<organism evidence="1 2">
    <name type="scientific">Liparis tanakae</name>
    <name type="common">Tanaka's snailfish</name>
    <dbReference type="NCBI Taxonomy" id="230148"/>
    <lineage>
        <taxon>Eukaryota</taxon>
        <taxon>Metazoa</taxon>
        <taxon>Chordata</taxon>
        <taxon>Craniata</taxon>
        <taxon>Vertebrata</taxon>
        <taxon>Euteleostomi</taxon>
        <taxon>Actinopterygii</taxon>
        <taxon>Neopterygii</taxon>
        <taxon>Teleostei</taxon>
        <taxon>Neoteleostei</taxon>
        <taxon>Acanthomorphata</taxon>
        <taxon>Eupercaria</taxon>
        <taxon>Perciformes</taxon>
        <taxon>Cottioidei</taxon>
        <taxon>Cottales</taxon>
        <taxon>Liparidae</taxon>
        <taxon>Liparis</taxon>
    </lineage>
</organism>
<evidence type="ECO:0000313" key="2">
    <source>
        <dbReference type="Proteomes" id="UP000314294"/>
    </source>
</evidence>
<evidence type="ECO:0000313" key="1">
    <source>
        <dbReference type="EMBL" id="TNN83051.1"/>
    </source>
</evidence>
<name>A0A4Z2IZ40_9TELE</name>
<sequence length="202" mass="22670">MSQGSRGPFCYLWVCHYRALPPRHMARQQCKLNSERSWDGAPGERGLLPGSVGLNSSFRRAARGRGPGDSVRRAAAWTAMRDRGIPVCVRSGLSIQPKIHRNEPWSKLSVPDDALRIHTQQVQSSILGMFPAAETLSESSGSFQELWSLGISFKLIGSDGHPATHHPFLRQTPDNNPDRGLFHELVDNLLEDRRWPKCWPCH</sequence>
<dbReference type="AlphaFoldDB" id="A0A4Z2IZ40"/>
<proteinExistence type="predicted"/>
<comment type="caution">
    <text evidence="1">The sequence shown here is derived from an EMBL/GenBank/DDBJ whole genome shotgun (WGS) entry which is preliminary data.</text>
</comment>
<reference evidence="1 2" key="1">
    <citation type="submission" date="2019-03" db="EMBL/GenBank/DDBJ databases">
        <title>First draft genome of Liparis tanakae, snailfish: a comprehensive survey of snailfish specific genes.</title>
        <authorList>
            <person name="Kim W."/>
            <person name="Song I."/>
            <person name="Jeong J.-H."/>
            <person name="Kim D."/>
            <person name="Kim S."/>
            <person name="Ryu S."/>
            <person name="Song J.Y."/>
            <person name="Lee S.K."/>
        </authorList>
    </citation>
    <scope>NUCLEOTIDE SEQUENCE [LARGE SCALE GENOMIC DNA]</scope>
    <source>
        <tissue evidence="1">Muscle</tissue>
    </source>
</reference>